<name>A0A9D9I2L6_9BACT</name>
<sequence>MKSLRILIIISILAWGAVSCKDVYQDDYMAISTEHCTFPAEGGTQLIEVVSSGDFTISQADADWCTVAVEHGDISVTVGPNVSESERITAFSITPDYTEDVYTVTVMQAPAGETVLVLSDTSSVHVFDATGGAYRFSVRSNVSWQAVIDSDYYTVKTDESSMEITVEAPVNETGDNHEATLTVTAGSGGNSASVQIAISQLTKAQSPYYQFIGNWDMYCSEWVYGDTRISDGGTYTSCNIVENVPGESYEIQGLFYMTDDGVTFTRLPAFFNPDDNTMEIEVGEQCGLYIYGMYPVYFMMCNMSDNSLQYDKLLTCTIADDGNRINVEGFDPGYGWGIFPYMGGSYSRMADLYYAASDDSYFIRGGE</sequence>
<comment type="caution">
    <text evidence="3">The sequence shown here is derived from an EMBL/GenBank/DDBJ whole genome shotgun (WGS) entry which is preliminary data.</text>
</comment>
<dbReference type="InterPro" id="IPR013783">
    <property type="entry name" value="Ig-like_fold"/>
</dbReference>
<dbReference type="EMBL" id="JADIME010000006">
    <property type="protein sequence ID" value="MBO8464457.1"/>
    <property type="molecule type" value="Genomic_DNA"/>
</dbReference>
<dbReference type="PROSITE" id="PS51257">
    <property type="entry name" value="PROKAR_LIPOPROTEIN"/>
    <property type="match status" value="1"/>
</dbReference>
<gene>
    <name evidence="3" type="ORF">IAB93_00495</name>
</gene>
<accession>A0A9D9I2L6</accession>
<protein>
    <submittedName>
        <fullName evidence="3">BACON domain-containing protein</fullName>
    </submittedName>
</protein>
<evidence type="ECO:0000313" key="4">
    <source>
        <dbReference type="Proteomes" id="UP000823597"/>
    </source>
</evidence>
<dbReference type="Proteomes" id="UP000823597">
    <property type="component" value="Unassembled WGS sequence"/>
</dbReference>
<dbReference type="Pfam" id="PF13004">
    <property type="entry name" value="BACON"/>
    <property type="match status" value="1"/>
</dbReference>
<reference evidence="3" key="2">
    <citation type="journal article" date="2021" name="PeerJ">
        <title>Extensive microbial diversity within the chicken gut microbiome revealed by metagenomics and culture.</title>
        <authorList>
            <person name="Gilroy R."/>
            <person name="Ravi A."/>
            <person name="Getino M."/>
            <person name="Pursley I."/>
            <person name="Horton D.L."/>
            <person name="Alikhan N.F."/>
            <person name="Baker D."/>
            <person name="Gharbi K."/>
            <person name="Hall N."/>
            <person name="Watson M."/>
            <person name="Adriaenssens E.M."/>
            <person name="Foster-Nyarko E."/>
            <person name="Jarju S."/>
            <person name="Secka A."/>
            <person name="Antonio M."/>
            <person name="Oren A."/>
            <person name="Chaudhuri R.R."/>
            <person name="La Ragione R."/>
            <person name="Hildebrand F."/>
            <person name="Pallen M.J."/>
        </authorList>
    </citation>
    <scope>NUCLEOTIDE SEQUENCE</scope>
    <source>
        <strain evidence="3">10037</strain>
    </source>
</reference>
<feature type="domain" description="BACON" evidence="1">
    <location>
        <begin position="57"/>
        <end position="109"/>
    </location>
</feature>
<proteinExistence type="predicted"/>
<dbReference type="Gene3D" id="2.60.40.10">
    <property type="entry name" value="Immunoglobulins"/>
    <property type="match status" value="2"/>
</dbReference>
<dbReference type="AlphaFoldDB" id="A0A9D9I2L6"/>
<dbReference type="CDD" id="cd14948">
    <property type="entry name" value="BACON"/>
    <property type="match status" value="2"/>
</dbReference>
<evidence type="ECO:0000259" key="2">
    <source>
        <dbReference type="Pfam" id="PF19190"/>
    </source>
</evidence>
<reference evidence="3" key="1">
    <citation type="submission" date="2020-10" db="EMBL/GenBank/DDBJ databases">
        <authorList>
            <person name="Gilroy R."/>
        </authorList>
    </citation>
    <scope>NUCLEOTIDE SEQUENCE</scope>
    <source>
        <strain evidence="3">10037</strain>
    </source>
</reference>
<evidence type="ECO:0000313" key="3">
    <source>
        <dbReference type="EMBL" id="MBO8464457.1"/>
    </source>
</evidence>
<evidence type="ECO:0000259" key="1">
    <source>
        <dbReference type="Pfam" id="PF13004"/>
    </source>
</evidence>
<organism evidence="3 4">
    <name type="scientific">Candidatus Merdivivens pullistercoris</name>
    <dbReference type="NCBI Taxonomy" id="2840873"/>
    <lineage>
        <taxon>Bacteria</taxon>
        <taxon>Pseudomonadati</taxon>
        <taxon>Bacteroidota</taxon>
        <taxon>Bacteroidia</taxon>
        <taxon>Bacteroidales</taxon>
        <taxon>Muribaculaceae</taxon>
        <taxon>Muribaculaceae incertae sedis</taxon>
        <taxon>Candidatus Merdivivens</taxon>
    </lineage>
</organism>
<dbReference type="Pfam" id="PF19190">
    <property type="entry name" value="BACON_2"/>
    <property type="match status" value="1"/>
</dbReference>
<feature type="domain" description="BACON" evidence="2">
    <location>
        <begin position="127"/>
        <end position="198"/>
    </location>
</feature>
<dbReference type="InterPro" id="IPR024361">
    <property type="entry name" value="BACON"/>
</dbReference>